<sequence length="173" mass="19406">MFSRRIRRALAVLAVATILCVIVVQRRSSGSGYVVPDLKTFKEQLGSSESFDPSYQGYDPFDEIRSLLIESPVVIFSKTYCPHSRFVKSLLSDQYKMVPPPVIKELDIDIHEQEIQDALLDISGRRTVPNVFVGGKSLGGGDEMRLLHGQNQLMEVFKKNAGRRFKISTATTN</sequence>
<reference evidence="2" key="1">
    <citation type="journal article" date="2024" name="Front. Bioeng. Biotechnol.">
        <title>Genome-scale model development and genomic sequencing of the oleaginous clade Lipomyces.</title>
        <authorList>
            <person name="Czajka J.J."/>
            <person name="Han Y."/>
            <person name="Kim J."/>
            <person name="Mondo S.J."/>
            <person name="Hofstad B.A."/>
            <person name="Robles A."/>
            <person name="Haridas S."/>
            <person name="Riley R."/>
            <person name="LaButti K."/>
            <person name="Pangilinan J."/>
            <person name="Andreopoulos W."/>
            <person name="Lipzen A."/>
            <person name="Yan J."/>
            <person name="Wang M."/>
            <person name="Ng V."/>
            <person name="Grigoriev I.V."/>
            <person name="Spatafora J.W."/>
            <person name="Magnuson J.K."/>
            <person name="Baker S.E."/>
            <person name="Pomraning K.R."/>
        </authorList>
    </citation>
    <scope>NUCLEOTIDE SEQUENCE [LARGE SCALE GENOMIC DNA]</scope>
    <source>
        <strain evidence="2">CBS 7786</strain>
    </source>
</reference>
<evidence type="ECO:0000313" key="2">
    <source>
        <dbReference type="Proteomes" id="UP001433508"/>
    </source>
</evidence>
<dbReference type="Proteomes" id="UP001433508">
    <property type="component" value="Unassembled WGS sequence"/>
</dbReference>
<organism evidence="1 2">
    <name type="scientific">Lipomyces kononenkoae</name>
    <name type="common">Yeast</name>
    <dbReference type="NCBI Taxonomy" id="34357"/>
    <lineage>
        <taxon>Eukaryota</taxon>
        <taxon>Fungi</taxon>
        <taxon>Dikarya</taxon>
        <taxon>Ascomycota</taxon>
        <taxon>Saccharomycotina</taxon>
        <taxon>Lipomycetes</taxon>
        <taxon>Lipomycetales</taxon>
        <taxon>Lipomycetaceae</taxon>
        <taxon>Lipomyces</taxon>
    </lineage>
</organism>
<accession>A0ACC3SQ10</accession>
<gene>
    <name evidence="1" type="ORF">V1525DRAFT_415717</name>
</gene>
<keyword evidence="2" id="KW-1185">Reference proteome</keyword>
<dbReference type="EMBL" id="MU971699">
    <property type="protein sequence ID" value="KAK9233690.1"/>
    <property type="molecule type" value="Genomic_DNA"/>
</dbReference>
<evidence type="ECO:0000313" key="1">
    <source>
        <dbReference type="EMBL" id="KAK9233690.1"/>
    </source>
</evidence>
<name>A0ACC3SQ10_LIPKO</name>
<protein>
    <submittedName>
        <fullName evidence="1">Thioredoxin-like protein</fullName>
    </submittedName>
</protein>
<proteinExistence type="predicted"/>
<comment type="caution">
    <text evidence="1">The sequence shown here is derived from an EMBL/GenBank/DDBJ whole genome shotgun (WGS) entry which is preliminary data.</text>
</comment>